<dbReference type="PANTHER" id="PTHR43867">
    <property type="entry name" value="CELLULOSE SYNTHASE CATALYTIC SUBUNIT A [UDP-FORMING]"/>
    <property type="match status" value="1"/>
</dbReference>
<keyword evidence="2" id="KW-0328">Glycosyltransferase</keyword>
<evidence type="ECO:0000256" key="5">
    <source>
        <dbReference type="ARBA" id="ARBA00022989"/>
    </source>
</evidence>
<reference evidence="10 11" key="1">
    <citation type="journal article" date="2008" name="Genome Biol.">
        <title>A genomic analysis of the archaeal system Ignicoccus hospitalis-Nanoarchaeum equitans.</title>
        <authorList>
            <person name="Podar M."/>
            <person name="Anderson I."/>
            <person name="Makarova K.S."/>
            <person name="Elkins J.G."/>
            <person name="Ivanova N."/>
            <person name="Wall M.A."/>
            <person name="Lykidis A."/>
            <person name="Mavromatis K."/>
            <person name="Sun H."/>
            <person name="Hudson M.E."/>
            <person name="Chen W."/>
            <person name="Deciu C."/>
            <person name="Hutchison D."/>
            <person name="Eads J.R."/>
            <person name="Anderson A."/>
            <person name="Fernandes F."/>
            <person name="Szeto E."/>
            <person name="Lapidus A."/>
            <person name="Kyrpides N.C."/>
            <person name="Saier M.H.Jr."/>
            <person name="Richardson P.M."/>
            <person name="Rachel R."/>
            <person name="Huber H."/>
            <person name="Eisen J.A."/>
            <person name="Koonin E.V."/>
            <person name="Keller M."/>
            <person name="Stetter K.O."/>
        </authorList>
    </citation>
    <scope>NUCLEOTIDE SEQUENCE [LARGE SCALE GENOMIC DNA]</scope>
    <source>
        <strain evidence="11">KIN4/I / DSM 18386 / JCM 14125</strain>
    </source>
</reference>
<proteinExistence type="predicted"/>
<keyword evidence="3 10" id="KW-0808">Transferase</keyword>
<feature type="domain" description="Glycosyltransferase 2-like" evidence="8">
    <location>
        <begin position="43"/>
        <end position="129"/>
    </location>
</feature>
<accession>A8AAP5</accession>
<dbReference type="GO" id="GO:0016020">
    <property type="term" value="C:membrane"/>
    <property type="evidence" value="ECO:0007669"/>
    <property type="project" value="UniProtKB-SubCell"/>
</dbReference>
<dbReference type="PANTHER" id="PTHR43867:SF2">
    <property type="entry name" value="CELLULOSE SYNTHASE CATALYTIC SUBUNIT A [UDP-FORMING]"/>
    <property type="match status" value="1"/>
</dbReference>
<evidence type="ECO:0000313" key="11">
    <source>
        <dbReference type="Proteomes" id="UP000000262"/>
    </source>
</evidence>
<dbReference type="AlphaFoldDB" id="A8AAP5"/>
<dbReference type="Pfam" id="PF00535">
    <property type="entry name" value="Glycos_transf_2"/>
    <property type="match status" value="1"/>
</dbReference>
<dbReference type="STRING" id="453591.Igni_0815"/>
<dbReference type="InterPro" id="IPR001173">
    <property type="entry name" value="Glyco_trans_2-like"/>
</dbReference>
<dbReference type="CAZy" id="GT2">
    <property type="family name" value="Glycosyltransferase Family 2"/>
</dbReference>
<dbReference type="SUPFAM" id="SSF53448">
    <property type="entry name" value="Nucleotide-diphospho-sugar transferases"/>
    <property type="match status" value="1"/>
</dbReference>
<feature type="transmembrane region" description="Helical" evidence="7">
    <location>
        <begin position="368"/>
        <end position="384"/>
    </location>
</feature>
<sequence length="413" mass="45320">MEPLIADLLLTVASAYHLLGALYYRAASAPPKEKVFEFPSLAVHVPAYKEDPQMLRNSVEKIIERLRPEQVIVITDPESYEEVRKALPPEVEVVTGAEKGKARALNEALRLTRTAYIMVFDADSFPEEGFSLVKSPYAASLWKGYSTGTRWGEALANVTTLASVALIYGRSKLGFPVIPPGSGVLIEKELLEKLGGWSEGVLTEDVDLALKALEAGVKADVVPSFVLVEAPKDYASLKRQQSRWAYGAVQAIKRHVRALTKHPETFFYLTHHASTWLPLLALITSPAGLSPLALILYYLAVSTEAFYSFKAAKGWRIRVSLADAARTSAAGLSMSIAILTAQIKALLGLKEVWKVTPKGRKRSVGKGIGSEVVLLLTPLIALWNPASLPLALQYFVASLYVTLRVLSEERRRH</sequence>
<evidence type="ECO:0000313" key="10">
    <source>
        <dbReference type="EMBL" id="ABU81997.1"/>
    </source>
</evidence>
<dbReference type="Proteomes" id="UP000000262">
    <property type="component" value="Chromosome"/>
</dbReference>
<keyword evidence="5 7" id="KW-1133">Transmembrane helix</keyword>
<dbReference type="InterPro" id="IPR050321">
    <property type="entry name" value="Glycosyltr_2/OpgH_subfam"/>
</dbReference>
<dbReference type="PhylomeDB" id="A8AAP5"/>
<dbReference type="KEGG" id="iho:Igni_0815"/>
<evidence type="ECO:0000256" key="6">
    <source>
        <dbReference type="ARBA" id="ARBA00023136"/>
    </source>
</evidence>
<feature type="transmembrane region" description="Helical" evidence="7">
    <location>
        <begin position="390"/>
        <end position="407"/>
    </location>
</feature>
<gene>
    <name evidence="10" type="ordered locus">Igni_0815</name>
</gene>
<organism evidence="10 11">
    <name type="scientific">Ignicoccus hospitalis (strain KIN4/I / DSM 18386 / JCM 14125)</name>
    <dbReference type="NCBI Taxonomy" id="453591"/>
    <lineage>
        <taxon>Archaea</taxon>
        <taxon>Thermoproteota</taxon>
        <taxon>Thermoprotei</taxon>
        <taxon>Desulfurococcales</taxon>
        <taxon>Desulfurococcaceae</taxon>
        <taxon>Ignicoccus</taxon>
    </lineage>
</organism>
<evidence type="ECO:0000256" key="2">
    <source>
        <dbReference type="ARBA" id="ARBA00022676"/>
    </source>
</evidence>
<dbReference type="InterPro" id="IPR029044">
    <property type="entry name" value="Nucleotide-diphossugar_trans"/>
</dbReference>
<evidence type="ECO:0000256" key="1">
    <source>
        <dbReference type="ARBA" id="ARBA00004141"/>
    </source>
</evidence>
<feature type="transmembrane region" description="Helical" evidence="7">
    <location>
        <begin position="276"/>
        <end position="300"/>
    </location>
</feature>
<evidence type="ECO:0000259" key="8">
    <source>
        <dbReference type="Pfam" id="PF00535"/>
    </source>
</evidence>
<evidence type="ECO:0000259" key="9">
    <source>
        <dbReference type="Pfam" id="PF13632"/>
    </source>
</evidence>
<dbReference type="GO" id="GO:0016757">
    <property type="term" value="F:glycosyltransferase activity"/>
    <property type="evidence" value="ECO:0007669"/>
    <property type="project" value="UniProtKB-KW"/>
</dbReference>
<keyword evidence="4 7" id="KW-0812">Transmembrane</keyword>
<protein>
    <submittedName>
        <fullName evidence="10">Glycosyl transferase, family 2</fullName>
    </submittedName>
</protein>
<name>A8AAP5_IGNH4</name>
<dbReference type="HOGENOM" id="CLU_041759_1_0_2"/>
<keyword evidence="6 7" id="KW-0472">Membrane</keyword>
<dbReference type="EMBL" id="CP000816">
    <property type="protein sequence ID" value="ABU81997.1"/>
    <property type="molecule type" value="Genomic_DNA"/>
</dbReference>
<evidence type="ECO:0000256" key="3">
    <source>
        <dbReference type="ARBA" id="ARBA00022679"/>
    </source>
</evidence>
<evidence type="ECO:0000256" key="4">
    <source>
        <dbReference type="ARBA" id="ARBA00022692"/>
    </source>
</evidence>
<keyword evidence="11" id="KW-1185">Reference proteome</keyword>
<comment type="subcellular location">
    <subcellularLocation>
        <location evidence="1">Membrane</location>
        <topology evidence="1">Multi-pass membrane protein</topology>
    </subcellularLocation>
</comment>
<evidence type="ECO:0000256" key="7">
    <source>
        <dbReference type="SAM" id="Phobius"/>
    </source>
</evidence>
<dbReference type="Pfam" id="PF13632">
    <property type="entry name" value="Glyco_trans_2_3"/>
    <property type="match status" value="1"/>
</dbReference>
<dbReference type="Gene3D" id="3.90.550.10">
    <property type="entry name" value="Spore Coat Polysaccharide Biosynthesis Protein SpsA, Chain A"/>
    <property type="match status" value="1"/>
</dbReference>
<dbReference type="eggNOG" id="arCOG01391">
    <property type="taxonomic scope" value="Archaea"/>
</dbReference>
<feature type="domain" description="Glycosyltransferase 2-like" evidence="9">
    <location>
        <begin position="149"/>
        <end position="301"/>
    </location>
</feature>